<dbReference type="SUPFAM" id="SSF117991">
    <property type="entry name" value="YbeD/HP0495-like"/>
    <property type="match status" value="1"/>
</dbReference>
<dbReference type="InterPro" id="IPR027471">
    <property type="entry name" value="YbeD-like_sf"/>
</dbReference>
<dbReference type="EMBL" id="UAWL01000006">
    <property type="protein sequence ID" value="SQB99290.1"/>
    <property type="molecule type" value="Genomic_DNA"/>
</dbReference>
<sequence>MRHIKGKPDISYPCQWEYRIIGQNQHAIEHIVGDILQKPYRLEIKNHSHKGTFVSMHLITSVDNEEERNAIFAKLCEHDEIKMVL</sequence>
<dbReference type="Pfam" id="PF04359">
    <property type="entry name" value="DUF493"/>
    <property type="match status" value="1"/>
</dbReference>
<gene>
    <name evidence="1" type="ORF">NCTC13102_01674</name>
</gene>
<proteinExistence type="predicted"/>
<organism evidence="1 2">
    <name type="scientific">Helicobacter fennelliae</name>
    <dbReference type="NCBI Taxonomy" id="215"/>
    <lineage>
        <taxon>Bacteria</taxon>
        <taxon>Pseudomonadati</taxon>
        <taxon>Campylobacterota</taxon>
        <taxon>Epsilonproteobacteria</taxon>
        <taxon>Campylobacterales</taxon>
        <taxon>Helicobacteraceae</taxon>
        <taxon>Helicobacter</taxon>
    </lineage>
</organism>
<dbReference type="RefSeq" id="WP_112058886.1">
    <property type="nucleotide sequence ID" value="NZ_UAWL01000006.1"/>
</dbReference>
<evidence type="ECO:0000313" key="1">
    <source>
        <dbReference type="EMBL" id="SQB99290.1"/>
    </source>
</evidence>
<evidence type="ECO:0000313" key="2">
    <source>
        <dbReference type="Proteomes" id="UP000250166"/>
    </source>
</evidence>
<dbReference type="Gene3D" id="3.30.70.260">
    <property type="match status" value="1"/>
</dbReference>
<dbReference type="Proteomes" id="UP000250166">
    <property type="component" value="Unassembled WGS sequence"/>
</dbReference>
<accession>A0A2X3DM72</accession>
<dbReference type="InterPro" id="IPR007454">
    <property type="entry name" value="UPF0250_YbeD-like"/>
</dbReference>
<reference evidence="1 2" key="1">
    <citation type="submission" date="2018-06" db="EMBL/GenBank/DDBJ databases">
        <authorList>
            <consortium name="Pathogen Informatics"/>
            <person name="Doyle S."/>
        </authorList>
    </citation>
    <scope>NUCLEOTIDE SEQUENCE [LARGE SCALE GENOMIC DNA]</scope>
    <source>
        <strain evidence="1 2">NCTC13102</strain>
    </source>
</reference>
<protein>
    <submittedName>
        <fullName evidence="1">Uncharacterized conserved protein</fullName>
    </submittedName>
</protein>
<dbReference type="AlphaFoldDB" id="A0A2X3DM72"/>
<name>A0A2X3DM72_9HELI</name>